<sequence>MARVHVLFIVCAGAAALVQASKLPLRNCNQMHQAVDLAGDDPTPVFLRSPFQQPEQCYRTSQVSQETGTVFYGDGPASDMDDSQETDMLPDEYVDDVMSEREADVPWDLLDEEIDMLPDEYGNDSDIRLPASYYSASRVRRVKPRVKDRVKEYDVPMLPAPRVNQAGQSKRILKNLISASVDGFYQKIIAYGREAARPVAPLGATSDSSPQAMTLRDAVNAADKGHFVFLLYWDASSARIQAKYPYSAVNCANVDKHKLSELGAIPEYFLTVVEIRLPSQYCRVKNEIDSRLDTINQQLPDLSKATLPPKTML</sequence>
<proteinExistence type="predicted"/>
<comment type="caution">
    <text evidence="2">The sequence shown here is derived from an EMBL/GenBank/DDBJ whole genome shotgun (WGS) entry which is preliminary data.</text>
</comment>
<dbReference type="EMBL" id="JANBQB010000615">
    <property type="protein sequence ID" value="KAJ1974731.1"/>
    <property type="molecule type" value="Genomic_DNA"/>
</dbReference>
<accession>A0A9W8B4J9</accession>
<name>A0A9W8B4J9_9FUNG</name>
<evidence type="ECO:0000313" key="2">
    <source>
        <dbReference type="EMBL" id="KAJ1974731.1"/>
    </source>
</evidence>
<reference evidence="2" key="1">
    <citation type="submission" date="2022-07" db="EMBL/GenBank/DDBJ databases">
        <title>Phylogenomic reconstructions and comparative analyses of Kickxellomycotina fungi.</title>
        <authorList>
            <person name="Reynolds N.K."/>
            <person name="Stajich J.E."/>
            <person name="Barry K."/>
            <person name="Grigoriev I.V."/>
            <person name="Crous P."/>
            <person name="Smith M.E."/>
        </authorList>
    </citation>
    <scope>NUCLEOTIDE SEQUENCE</scope>
    <source>
        <strain evidence="2">RSA 567</strain>
    </source>
</reference>
<dbReference type="AlphaFoldDB" id="A0A9W8B4J9"/>
<organism evidence="2 3">
    <name type="scientific">Dimargaris verticillata</name>
    <dbReference type="NCBI Taxonomy" id="2761393"/>
    <lineage>
        <taxon>Eukaryota</taxon>
        <taxon>Fungi</taxon>
        <taxon>Fungi incertae sedis</taxon>
        <taxon>Zoopagomycota</taxon>
        <taxon>Kickxellomycotina</taxon>
        <taxon>Dimargaritomycetes</taxon>
        <taxon>Dimargaritales</taxon>
        <taxon>Dimargaritaceae</taxon>
        <taxon>Dimargaris</taxon>
    </lineage>
</organism>
<feature type="signal peptide" evidence="1">
    <location>
        <begin position="1"/>
        <end position="20"/>
    </location>
</feature>
<gene>
    <name evidence="2" type="ORF">H4R34_004610</name>
</gene>
<dbReference type="Proteomes" id="UP001151582">
    <property type="component" value="Unassembled WGS sequence"/>
</dbReference>
<dbReference type="OrthoDB" id="10496551at2759"/>
<protein>
    <submittedName>
        <fullName evidence="2">Uncharacterized protein</fullName>
    </submittedName>
</protein>
<evidence type="ECO:0000313" key="3">
    <source>
        <dbReference type="Proteomes" id="UP001151582"/>
    </source>
</evidence>
<keyword evidence="3" id="KW-1185">Reference proteome</keyword>
<feature type="chain" id="PRO_5040879034" evidence="1">
    <location>
        <begin position="21"/>
        <end position="313"/>
    </location>
</feature>
<evidence type="ECO:0000256" key="1">
    <source>
        <dbReference type="SAM" id="SignalP"/>
    </source>
</evidence>
<keyword evidence="1" id="KW-0732">Signal</keyword>